<dbReference type="PROSITE" id="PS50203">
    <property type="entry name" value="CALPAIN_CAT"/>
    <property type="match status" value="1"/>
</dbReference>
<dbReference type="EMBL" id="JADIMH010000069">
    <property type="protein sequence ID" value="MBO8468094.1"/>
    <property type="molecule type" value="Genomic_DNA"/>
</dbReference>
<comment type="similarity">
    <text evidence="1">Belongs to the peptidase C2 family.</text>
</comment>
<keyword evidence="4 5" id="KW-0788">Thiol protease</keyword>
<reference evidence="8" key="2">
    <citation type="journal article" date="2021" name="PeerJ">
        <title>Extensive microbial diversity within the chicken gut microbiome revealed by metagenomics and culture.</title>
        <authorList>
            <person name="Gilroy R."/>
            <person name="Ravi A."/>
            <person name="Getino M."/>
            <person name="Pursley I."/>
            <person name="Horton D.L."/>
            <person name="Alikhan N.F."/>
            <person name="Baker D."/>
            <person name="Gharbi K."/>
            <person name="Hall N."/>
            <person name="Watson M."/>
            <person name="Adriaenssens E.M."/>
            <person name="Foster-Nyarko E."/>
            <person name="Jarju S."/>
            <person name="Secka A."/>
            <person name="Antonio M."/>
            <person name="Oren A."/>
            <person name="Chaudhuri R.R."/>
            <person name="La Ragione R."/>
            <person name="Hildebrand F."/>
            <person name="Pallen M.J."/>
        </authorList>
    </citation>
    <scope>NUCLEOTIDE SEQUENCE</scope>
    <source>
        <strain evidence="8">B1-15692</strain>
    </source>
</reference>
<dbReference type="SUPFAM" id="SSF54001">
    <property type="entry name" value="Cysteine proteinases"/>
    <property type="match status" value="1"/>
</dbReference>
<evidence type="ECO:0000256" key="4">
    <source>
        <dbReference type="ARBA" id="ARBA00022807"/>
    </source>
</evidence>
<dbReference type="GO" id="GO:0006508">
    <property type="term" value="P:proteolysis"/>
    <property type="evidence" value="ECO:0007669"/>
    <property type="project" value="UniProtKB-KW"/>
</dbReference>
<sequence length="533" mass="57028">MKRTSNGIFRKFIPYAGAAAFLLPVFCVSGCSEKNGPEDTPVSKYASVYSDNANMPCDGIIMAEFGDSPAGSDISKIIDGDPSTSFVTYRSDFDVTFTGNSGSGVNEYSLIASGSEAPKDWTLFGSNNDKDWTELDSQSGQTFSDGETKTYALAGESYKSYRLSVTANNGSSSTAIAEWMLSAEEVTEIRVPLYELPAMSTLIQYSDRNSWSYSDETPMGKHYAGLHVTTDADRAWLADPSTDIEIPVAAGGVDEGSASWSTPTFQLYPAGDPRPADVNQHGIGDCCLCAALASMAYIYPDFIKQEVIKAKGNGVYDIAMYDPQGNPVTVSVTTSCLMNNGSIVAVSGKDNVATWATLLEKAVMKWNVIYQKSPSLGGIGTEIVPPLFTGNGGSIAYGAGQLNAQQLDEVVDIMLENGAIVVGGFTTSNITITPGPFYTVNGHAYTLMWSPDPDALFIMRNPWGSAAGSPDGKEDGAMDILDDGIIPPLIDLRIVEPGAAAPYMENPLLPYTPPQFSAGSFWLTPQLMKYYNL</sequence>
<evidence type="ECO:0000256" key="5">
    <source>
        <dbReference type="PROSITE-ProRule" id="PRU00239"/>
    </source>
</evidence>
<name>A0A9D9NC85_9BACT</name>
<evidence type="ECO:0000256" key="6">
    <source>
        <dbReference type="SAM" id="SignalP"/>
    </source>
</evidence>
<feature type="signal peptide" evidence="6">
    <location>
        <begin position="1"/>
        <end position="18"/>
    </location>
</feature>
<dbReference type="InterPro" id="IPR022684">
    <property type="entry name" value="Calpain_cysteine_protease"/>
</dbReference>
<feature type="domain" description="Calpain catalytic" evidence="7">
    <location>
        <begin position="233"/>
        <end position="524"/>
    </location>
</feature>
<feature type="active site" evidence="5">
    <location>
        <position position="443"/>
    </location>
</feature>
<proteinExistence type="inferred from homology"/>
<reference evidence="8" key="1">
    <citation type="submission" date="2020-10" db="EMBL/GenBank/DDBJ databases">
        <authorList>
            <person name="Gilroy R."/>
        </authorList>
    </citation>
    <scope>NUCLEOTIDE SEQUENCE</scope>
    <source>
        <strain evidence="8">B1-15692</strain>
    </source>
</reference>
<keyword evidence="2 5" id="KW-0645">Protease</keyword>
<feature type="active site" evidence="5">
    <location>
        <position position="461"/>
    </location>
</feature>
<dbReference type="AlphaFoldDB" id="A0A9D9NC85"/>
<dbReference type="PANTHER" id="PTHR10183:SF379">
    <property type="entry name" value="CALPAIN-5"/>
    <property type="match status" value="1"/>
</dbReference>
<dbReference type="Gene3D" id="2.60.120.260">
    <property type="entry name" value="Galactose-binding domain-like"/>
    <property type="match status" value="1"/>
</dbReference>
<evidence type="ECO:0000259" key="7">
    <source>
        <dbReference type="PROSITE" id="PS50203"/>
    </source>
</evidence>
<dbReference type="GO" id="GO:0004198">
    <property type="term" value="F:calcium-dependent cysteine-type endopeptidase activity"/>
    <property type="evidence" value="ECO:0007669"/>
    <property type="project" value="InterPro"/>
</dbReference>
<evidence type="ECO:0000313" key="9">
    <source>
        <dbReference type="Proteomes" id="UP000823660"/>
    </source>
</evidence>
<keyword evidence="3 5" id="KW-0378">Hydrolase</keyword>
<accession>A0A9D9NC85</accession>
<dbReference type="Pfam" id="PF00648">
    <property type="entry name" value="Peptidase_C2"/>
    <property type="match status" value="1"/>
</dbReference>
<dbReference type="InterPro" id="IPR008979">
    <property type="entry name" value="Galactose-bd-like_sf"/>
</dbReference>
<feature type="active site" evidence="5">
    <location>
        <position position="286"/>
    </location>
</feature>
<evidence type="ECO:0000256" key="2">
    <source>
        <dbReference type="ARBA" id="ARBA00022670"/>
    </source>
</evidence>
<dbReference type="Proteomes" id="UP000823660">
    <property type="component" value="Unassembled WGS sequence"/>
</dbReference>
<evidence type="ECO:0000313" key="8">
    <source>
        <dbReference type="EMBL" id="MBO8468094.1"/>
    </source>
</evidence>
<protein>
    <recommendedName>
        <fullName evidence="7">Calpain catalytic domain-containing protein</fullName>
    </recommendedName>
</protein>
<comment type="caution">
    <text evidence="8">The sequence shown here is derived from an EMBL/GenBank/DDBJ whole genome shotgun (WGS) entry which is preliminary data.</text>
</comment>
<evidence type="ECO:0000256" key="3">
    <source>
        <dbReference type="ARBA" id="ARBA00022801"/>
    </source>
</evidence>
<feature type="chain" id="PRO_5038955185" description="Calpain catalytic domain-containing protein" evidence="6">
    <location>
        <begin position="19"/>
        <end position="533"/>
    </location>
</feature>
<gene>
    <name evidence="8" type="ORF">IAB99_10130</name>
</gene>
<dbReference type="InterPro" id="IPR001300">
    <property type="entry name" value="Peptidase_C2_calpain_cat"/>
</dbReference>
<evidence type="ECO:0000256" key="1">
    <source>
        <dbReference type="ARBA" id="ARBA00007623"/>
    </source>
</evidence>
<dbReference type="InterPro" id="IPR038765">
    <property type="entry name" value="Papain-like_cys_pep_sf"/>
</dbReference>
<dbReference type="PANTHER" id="PTHR10183">
    <property type="entry name" value="CALPAIN"/>
    <property type="match status" value="1"/>
</dbReference>
<organism evidence="8 9">
    <name type="scientific">Candidatus Cryptobacteroides faecipullorum</name>
    <dbReference type="NCBI Taxonomy" id="2840764"/>
    <lineage>
        <taxon>Bacteria</taxon>
        <taxon>Pseudomonadati</taxon>
        <taxon>Bacteroidota</taxon>
        <taxon>Bacteroidia</taxon>
        <taxon>Bacteroidales</taxon>
        <taxon>Candidatus Cryptobacteroides</taxon>
    </lineage>
</organism>
<keyword evidence="6" id="KW-0732">Signal</keyword>
<dbReference type="SUPFAM" id="SSF49785">
    <property type="entry name" value="Galactose-binding domain-like"/>
    <property type="match status" value="1"/>
</dbReference>